<comment type="caution">
    <text evidence="1">The sequence shown here is derived from an EMBL/GenBank/DDBJ whole genome shotgun (WGS) entry which is preliminary data.</text>
</comment>
<dbReference type="EMBL" id="CM046103">
    <property type="protein sequence ID" value="KAI8428256.1"/>
    <property type="molecule type" value="Genomic_DNA"/>
</dbReference>
<protein>
    <submittedName>
        <fullName evidence="1">Uncharacterized protein</fullName>
    </submittedName>
</protein>
<evidence type="ECO:0000313" key="1">
    <source>
        <dbReference type="EMBL" id="KAI8428256.1"/>
    </source>
</evidence>
<sequence length="272" mass="30072">MECKILNVMAVENVVIITISLIAGVVNSVASHDLEGFVVGGKRAKIEDFPHSVFLYIECFIGYTTTYACGASILNQAIVLTAAHCLVQCQEDSTFLAAYVGDFVAGGGSSYSADNYKLHENFDEKEISSDIALVRLEKNIKFGKNVRRVSLMRNPPYKKYAKVAGWGYTDPETKDQSAVLMQASQRVRTRPKCVIMLDRITPEGTICGGSKNAKSYVTKGDSGSALMALKYIQIGIVSYKDLTRSKSVCIYTDVAYFYDWVKTNSRSMYCEL</sequence>
<keyword evidence="2" id="KW-1185">Reference proteome</keyword>
<gene>
    <name evidence="1" type="ORF">MSG28_002474</name>
</gene>
<proteinExistence type="predicted"/>
<dbReference type="Proteomes" id="UP001064048">
    <property type="component" value="Chromosome 3"/>
</dbReference>
<name>A0ACC0JVK9_CHOFU</name>
<evidence type="ECO:0000313" key="2">
    <source>
        <dbReference type="Proteomes" id="UP001064048"/>
    </source>
</evidence>
<accession>A0ACC0JVK9</accession>
<reference evidence="1 2" key="1">
    <citation type="journal article" date="2022" name="Genome Biol. Evol.">
        <title>The Spruce Budworm Genome: Reconstructing the Evolutionary History of Antifreeze Proteins.</title>
        <authorList>
            <person name="Beliveau C."/>
            <person name="Gagne P."/>
            <person name="Picq S."/>
            <person name="Vernygora O."/>
            <person name="Keeling C.I."/>
            <person name="Pinkney K."/>
            <person name="Doucet D."/>
            <person name="Wen F."/>
            <person name="Johnston J.S."/>
            <person name="Maaroufi H."/>
            <person name="Boyle B."/>
            <person name="Laroche J."/>
            <person name="Dewar K."/>
            <person name="Juretic N."/>
            <person name="Blackburn G."/>
            <person name="Nisole A."/>
            <person name="Brunet B."/>
            <person name="Brandao M."/>
            <person name="Lumley L."/>
            <person name="Duan J."/>
            <person name="Quan G."/>
            <person name="Lucarotti C.J."/>
            <person name="Roe A.D."/>
            <person name="Sperling F.A.H."/>
            <person name="Levesque R.C."/>
            <person name="Cusson M."/>
        </authorList>
    </citation>
    <scope>NUCLEOTIDE SEQUENCE [LARGE SCALE GENOMIC DNA]</scope>
    <source>
        <strain evidence="1">Glfc:IPQL:Cfum</strain>
    </source>
</reference>
<organism evidence="1 2">
    <name type="scientific">Choristoneura fumiferana</name>
    <name type="common">Spruce budworm moth</name>
    <name type="synonym">Archips fumiferana</name>
    <dbReference type="NCBI Taxonomy" id="7141"/>
    <lineage>
        <taxon>Eukaryota</taxon>
        <taxon>Metazoa</taxon>
        <taxon>Ecdysozoa</taxon>
        <taxon>Arthropoda</taxon>
        <taxon>Hexapoda</taxon>
        <taxon>Insecta</taxon>
        <taxon>Pterygota</taxon>
        <taxon>Neoptera</taxon>
        <taxon>Endopterygota</taxon>
        <taxon>Lepidoptera</taxon>
        <taxon>Glossata</taxon>
        <taxon>Ditrysia</taxon>
        <taxon>Tortricoidea</taxon>
        <taxon>Tortricidae</taxon>
        <taxon>Tortricinae</taxon>
        <taxon>Choristoneura</taxon>
    </lineage>
</organism>